<dbReference type="GO" id="GO:0051287">
    <property type="term" value="F:NAD binding"/>
    <property type="evidence" value="ECO:0007669"/>
    <property type="project" value="UniProtKB-UniRule"/>
</dbReference>
<keyword evidence="5 13" id="KW-0220">Diaminopimelate biosynthesis</keyword>
<reference evidence="17" key="1">
    <citation type="submission" date="2016-11" db="EMBL/GenBank/DDBJ databases">
        <authorList>
            <person name="Varghese N."/>
            <person name="Submissions S."/>
        </authorList>
    </citation>
    <scope>NUCLEOTIDE SEQUENCE [LARGE SCALE GENOMIC DNA]</scope>
    <source>
        <strain evidence="17">DSM 15807</strain>
    </source>
</reference>
<dbReference type="Pfam" id="PF01113">
    <property type="entry name" value="DapB_N"/>
    <property type="match status" value="1"/>
</dbReference>
<evidence type="ECO:0000256" key="2">
    <source>
        <dbReference type="ARBA" id="ARBA00022490"/>
    </source>
</evidence>
<evidence type="ECO:0000256" key="4">
    <source>
        <dbReference type="ARBA" id="ARBA00022857"/>
    </source>
</evidence>
<dbReference type="UniPathway" id="UPA00034">
    <property type="reaction ID" value="UER00018"/>
</dbReference>
<evidence type="ECO:0000256" key="5">
    <source>
        <dbReference type="ARBA" id="ARBA00022915"/>
    </source>
</evidence>
<evidence type="ECO:0000256" key="10">
    <source>
        <dbReference type="ARBA" id="ARBA00038983"/>
    </source>
</evidence>
<dbReference type="Gene3D" id="3.40.50.720">
    <property type="entry name" value="NAD(P)-binding Rossmann-like Domain"/>
    <property type="match status" value="2"/>
</dbReference>
<sequence length="216" mass="24718">MNFGVIGYKGRMGKLILELFQEHNHTPVLLVDKNEIIEKEKPDVIIDFSNKDALETTIYFCKKYSSNLVIGTTALKEEHFKLLKELSENVAVVQSYNFSIGINILLDILEKYSKIFEKWDCEIVETHHSKKKDKPSGTAILLKNTINRNLEIHSLRLGGIPGDHAIFFSNEGELIQFSHRALSRKVFALGALKAAEFVMKKTRGFFTFKDILKEEI</sequence>
<feature type="domain" description="Dihydrodipicolinate reductase N-terminal" evidence="14">
    <location>
        <begin position="1"/>
        <end position="98"/>
    </location>
</feature>
<keyword evidence="7 13" id="KW-0520">NAD</keyword>
<dbReference type="CDD" id="cd02274">
    <property type="entry name" value="DHDPR_N"/>
    <property type="match status" value="1"/>
</dbReference>
<comment type="catalytic activity">
    <reaction evidence="12 13">
        <text>(S)-2,3,4,5-tetrahydrodipicolinate + NAD(+) + H2O = (2S,4S)-4-hydroxy-2,3,4,5-tetrahydrodipicolinate + NADH + H(+)</text>
        <dbReference type="Rhea" id="RHEA:35323"/>
        <dbReference type="ChEBI" id="CHEBI:15377"/>
        <dbReference type="ChEBI" id="CHEBI:15378"/>
        <dbReference type="ChEBI" id="CHEBI:16845"/>
        <dbReference type="ChEBI" id="CHEBI:57540"/>
        <dbReference type="ChEBI" id="CHEBI:57945"/>
        <dbReference type="ChEBI" id="CHEBI:67139"/>
        <dbReference type="EC" id="1.17.1.8"/>
    </reaction>
</comment>
<protein>
    <recommendedName>
        <fullName evidence="10 13">4-hydroxy-tetrahydrodipicolinate reductase</fullName>
        <shortName evidence="13">HTPA reductase</shortName>
        <ecNumber evidence="10 13">1.17.1.8</ecNumber>
    </recommendedName>
</protein>
<dbReference type="GO" id="GO:0009089">
    <property type="term" value="P:lysine biosynthetic process via diaminopimelate"/>
    <property type="evidence" value="ECO:0007669"/>
    <property type="project" value="UniProtKB-UniRule"/>
</dbReference>
<comment type="function">
    <text evidence="13">Catalyzes the conversion of 4-hydroxy-tetrahydrodipicolinate (HTPA) to tetrahydrodipicolinate.</text>
</comment>
<keyword evidence="3 13" id="KW-0028">Amino-acid biosynthesis</keyword>
<dbReference type="Gene3D" id="3.30.360.10">
    <property type="entry name" value="Dihydrodipicolinate Reductase, domain 2"/>
    <property type="match status" value="2"/>
</dbReference>
<feature type="binding site" evidence="13">
    <location>
        <position position="128"/>
    </location>
    <ligand>
        <name>(S)-2,3,4,5-tetrahydrodipicolinate</name>
        <dbReference type="ChEBI" id="CHEBI:16845"/>
    </ligand>
</feature>
<dbReference type="GO" id="GO:0019877">
    <property type="term" value="P:diaminopimelate biosynthetic process"/>
    <property type="evidence" value="ECO:0007669"/>
    <property type="project" value="UniProtKB-UniRule"/>
</dbReference>
<dbReference type="PANTHER" id="PTHR20836:SF0">
    <property type="entry name" value="4-HYDROXY-TETRAHYDRODIPICOLINATE REDUCTASE 1, CHLOROPLASTIC-RELATED"/>
    <property type="match status" value="1"/>
</dbReference>
<keyword evidence="17" id="KW-1185">Reference proteome</keyword>
<dbReference type="GO" id="GO:0016726">
    <property type="term" value="F:oxidoreductase activity, acting on CH or CH2 groups, NAD or NADP as acceptor"/>
    <property type="evidence" value="ECO:0007669"/>
    <property type="project" value="UniProtKB-UniRule"/>
</dbReference>
<evidence type="ECO:0000256" key="7">
    <source>
        <dbReference type="ARBA" id="ARBA00023027"/>
    </source>
</evidence>
<evidence type="ECO:0000256" key="1">
    <source>
        <dbReference type="ARBA" id="ARBA00006642"/>
    </source>
</evidence>
<dbReference type="InterPro" id="IPR022663">
    <property type="entry name" value="DapB_C"/>
</dbReference>
<keyword evidence="2 13" id="KW-0963">Cytoplasm</keyword>
<feature type="binding site" evidence="13">
    <location>
        <begin position="71"/>
        <end position="73"/>
    </location>
    <ligand>
        <name>NAD(+)</name>
        <dbReference type="ChEBI" id="CHEBI:57540"/>
    </ligand>
</feature>
<organism evidence="16 17">
    <name type="scientific">Thermosipho atlanticus DSM 15807</name>
    <dbReference type="NCBI Taxonomy" id="1123380"/>
    <lineage>
        <taxon>Bacteria</taxon>
        <taxon>Thermotogati</taxon>
        <taxon>Thermotogota</taxon>
        <taxon>Thermotogae</taxon>
        <taxon>Thermotogales</taxon>
        <taxon>Fervidobacteriaceae</taxon>
        <taxon>Thermosipho</taxon>
    </lineage>
</organism>
<feature type="active site" description="Proton donor" evidence="13">
    <location>
        <position position="131"/>
    </location>
</feature>
<evidence type="ECO:0000256" key="12">
    <source>
        <dbReference type="ARBA" id="ARBA00049396"/>
    </source>
</evidence>
<dbReference type="InterPro" id="IPR000846">
    <property type="entry name" value="DapB_N"/>
</dbReference>
<evidence type="ECO:0000259" key="15">
    <source>
        <dbReference type="Pfam" id="PF05173"/>
    </source>
</evidence>
<dbReference type="STRING" id="1123380.SAMN02745199_0923"/>
<dbReference type="OrthoDB" id="9790352at2"/>
<dbReference type="PANTHER" id="PTHR20836">
    <property type="entry name" value="DIHYDRODIPICOLINATE REDUCTASE"/>
    <property type="match status" value="1"/>
</dbReference>
<dbReference type="GO" id="GO:0005829">
    <property type="term" value="C:cytosol"/>
    <property type="evidence" value="ECO:0007669"/>
    <property type="project" value="TreeGrafter"/>
</dbReference>
<feature type="binding site" evidence="13">
    <location>
        <begin position="95"/>
        <end position="98"/>
    </location>
    <ligand>
        <name>NAD(+)</name>
        <dbReference type="ChEBI" id="CHEBI:57540"/>
    </ligand>
</feature>
<evidence type="ECO:0000259" key="14">
    <source>
        <dbReference type="Pfam" id="PF01113"/>
    </source>
</evidence>
<proteinExistence type="inferred from homology"/>
<keyword evidence="4 13" id="KW-0521">NADP</keyword>
<comment type="subunit">
    <text evidence="13">Homotetramer.</text>
</comment>
<dbReference type="GO" id="GO:0008839">
    <property type="term" value="F:4-hydroxy-tetrahydrodipicolinate reductase"/>
    <property type="evidence" value="ECO:0007669"/>
    <property type="project" value="UniProtKB-EC"/>
</dbReference>
<dbReference type="HAMAP" id="MF_00102">
    <property type="entry name" value="DapB"/>
    <property type="match status" value="1"/>
</dbReference>
<feature type="domain" description="Dihydrodipicolinate reductase C-terminal" evidence="15">
    <location>
        <begin position="101"/>
        <end position="212"/>
    </location>
</feature>
<evidence type="ECO:0000256" key="3">
    <source>
        <dbReference type="ARBA" id="ARBA00022605"/>
    </source>
</evidence>
<evidence type="ECO:0000256" key="11">
    <source>
        <dbReference type="ARBA" id="ARBA00049080"/>
    </source>
</evidence>
<dbReference type="InterPro" id="IPR023940">
    <property type="entry name" value="DHDPR_bac"/>
</dbReference>
<evidence type="ECO:0000256" key="9">
    <source>
        <dbReference type="ARBA" id="ARBA00037922"/>
    </source>
</evidence>
<dbReference type="InterPro" id="IPR036291">
    <property type="entry name" value="NAD(P)-bd_dom_sf"/>
</dbReference>
<dbReference type="AlphaFoldDB" id="A0A1M5SK34"/>
<dbReference type="InterPro" id="IPR022664">
    <property type="entry name" value="DapB_N_CS"/>
</dbReference>
<dbReference type="EC" id="1.17.1.8" evidence="10 13"/>
<keyword evidence="6 13" id="KW-0560">Oxidoreductase</keyword>
<dbReference type="EMBL" id="FQXN01000003">
    <property type="protein sequence ID" value="SHH38957.1"/>
    <property type="molecule type" value="Genomic_DNA"/>
</dbReference>
<name>A0A1M5SK34_9BACT</name>
<comment type="pathway">
    <text evidence="9 13">Amino-acid biosynthesis; L-lysine biosynthesis via DAP pathway; (S)-tetrahydrodipicolinate from L-aspartate: step 4/4.</text>
</comment>
<dbReference type="SUPFAM" id="SSF55347">
    <property type="entry name" value="Glyceraldehyde-3-phosphate dehydrogenase-like, C-terminal domain"/>
    <property type="match status" value="1"/>
</dbReference>
<comment type="caution">
    <text evidence="13">Was originally thought to be a dihydrodipicolinate reductase (DHDPR), catalyzing the conversion of dihydrodipicolinate to tetrahydrodipicolinate. However, it was shown in E.coli that the substrate of the enzymatic reaction is not dihydrodipicolinate (DHDP) but in fact (2S,4S)-4-hydroxy-2,3,4,5-tetrahydrodipicolinic acid (HTPA), the product released by the DapA-catalyzed reaction.</text>
</comment>
<dbReference type="Proteomes" id="UP000242592">
    <property type="component" value="Unassembled WGS sequence"/>
</dbReference>
<keyword evidence="8 13" id="KW-0457">Lysine biosynthesis</keyword>
<feature type="binding site" evidence="13">
    <location>
        <begin position="137"/>
        <end position="138"/>
    </location>
    <ligand>
        <name>(S)-2,3,4,5-tetrahydrodipicolinate</name>
        <dbReference type="ChEBI" id="CHEBI:16845"/>
    </ligand>
</feature>
<comment type="catalytic activity">
    <reaction evidence="11 13">
        <text>(S)-2,3,4,5-tetrahydrodipicolinate + NADP(+) + H2O = (2S,4S)-4-hydroxy-2,3,4,5-tetrahydrodipicolinate + NADPH + H(+)</text>
        <dbReference type="Rhea" id="RHEA:35331"/>
        <dbReference type="ChEBI" id="CHEBI:15377"/>
        <dbReference type="ChEBI" id="CHEBI:15378"/>
        <dbReference type="ChEBI" id="CHEBI:16845"/>
        <dbReference type="ChEBI" id="CHEBI:57783"/>
        <dbReference type="ChEBI" id="CHEBI:58349"/>
        <dbReference type="ChEBI" id="CHEBI:67139"/>
        <dbReference type="EC" id="1.17.1.8"/>
    </reaction>
</comment>
<dbReference type="SUPFAM" id="SSF51735">
    <property type="entry name" value="NAD(P)-binding Rossmann-fold domains"/>
    <property type="match status" value="1"/>
</dbReference>
<feature type="binding site" evidence="13">
    <location>
        <begin position="7"/>
        <end position="12"/>
    </location>
    <ligand>
        <name>NAD(+)</name>
        <dbReference type="ChEBI" id="CHEBI:57540"/>
    </ligand>
</feature>
<evidence type="ECO:0000256" key="13">
    <source>
        <dbReference type="HAMAP-Rule" id="MF_00102"/>
    </source>
</evidence>
<gene>
    <name evidence="13" type="primary">dapB</name>
    <name evidence="16" type="ORF">SAMN02745199_0923</name>
</gene>
<comment type="subcellular location">
    <subcellularLocation>
        <location evidence="13">Cytoplasm</location>
    </subcellularLocation>
</comment>
<dbReference type="Pfam" id="PF05173">
    <property type="entry name" value="DapB_C"/>
    <property type="match status" value="1"/>
</dbReference>
<dbReference type="PIRSF" id="PIRSF000161">
    <property type="entry name" value="DHPR"/>
    <property type="match status" value="1"/>
</dbReference>
<dbReference type="RefSeq" id="WP_073072751.1">
    <property type="nucleotide sequence ID" value="NZ_FQXN01000003.1"/>
</dbReference>
<comment type="similarity">
    <text evidence="1 13">Belongs to the DapB family.</text>
</comment>
<evidence type="ECO:0000313" key="17">
    <source>
        <dbReference type="Proteomes" id="UP000242592"/>
    </source>
</evidence>
<evidence type="ECO:0000256" key="8">
    <source>
        <dbReference type="ARBA" id="ARBA00023154"/>
    </source>
</evidence>
<feature type="active site" description="Proton donor/acceptor" evidence="13">
    <location>
        <position position="127"/>
    </location>
</feature>
<evidence type="ECO:0000313" key="16">
    <source>
        <dbReference type="EMBL" id="SHH38957.1"/>
    </source>
</evidence>
<feature type="binding site" evidence="13">
    <location>
        <position position="32"/>
    </location>
    <ligand>
        <name>NAD(+)</name>
        <dbReference type="ChEBI" id="CHEBI:57540"/>
    </ligand>
</feature>
<evidence type="ECO:0000256" key="6">
    <source>
        <dbReference type="ARBA" id="ARBA00023002"/>
    </source>
</evidence>
<feature type="binding site" evidence="13">
    <location>
        <position position="33"/>
    </location>
    <ligand>
        <name>NADP(+)</name>
        <dbReference type="ChEBI" id="CHEBI:58349"/>
    </ligand>
</feature>
<accession>A0A1M5SK34</accession>
<dbReference type="PROSITE" id="PS01298">
    <property type="entry name" value="DAPB"/>
    <property type="match status" value="1"/>
</dbReference>
<dbReference type="GO" id="GO:0050661">
    <property type="term" value="F:NADP binding"/>
    <property type="evidence" value="ECO:0007669"/>
    <property type="project" value="UniProtKB-UniRule"/>
</dbReference>